<accession>A0A1C4ZZL8</accession>
<evidence type="ECO:0000313" key="4">
    <source>
        <dbReference type="EMBL" id="SCF38410.1"/>
    </source>
</evidence>
<dbReference type="Proteomes" id="UP000198253">
    <property type="component" value="Chromosome I"/>
</dbReference>
<keyword evidence="5" id="KW-1185">Reference proteome</keyword>
<dbReference type="InterPro" id="IPR048469">
    <property type="entry name" value="YchJ-like_M"/>
</dbReference>
<dbReference type="Pfam" id="PF17775">
    <property type="entry name" value="YchJ_M-like"/>
    <property type="match status" value="1"/>
</dbReference>
<evidence type="ECO:0000256" key="1">
    <source>
        <dbReference type="ARBA" id="ARBA00010839"/>
    </source>
</evidence>
<dbReference type="RefSeq" id="WP_088984628.1">
    <property type="nucleotide sequence ID" value="NZ_LT607413.1"/>
</dbReference>
<dbReference type="OrthoDB" id="21421at2"/>
<dbReference type="InterPro" id="IPR023006">
    <property type="entry name" value="YchJ-like"/>
</dbReference>
<reference evidence="5" key="1">
    <citation type="submission" date="2016-06" db="EMBL/GenBank/DDBJ databases">
        <authorList>
            <person name="Varghese N."/>
            <person name="Submissions Spin"/>
        </authorList>
    </citation>
    <scope>NUCLEOTIDE SEQUENCE [LARGE SCALE GENOMIC DNA]</scope>
    <source>
        <strain evidence="5">DSM 43816</strain>
    </source>
</reference>
<gene>
    <name evidence="4" type="ORF">GA0070618_6037</name>
</gene>
<dbReference type="InterPro" id="IPR004027">
    <property type="entry name" value="SEC_C_motif"/>
</dbReference>
<dbReference type="SUPFAM" id="SSF54427">
    <property type="entry name" value="NTF2-like"/>
    <property type="match status" value="1"/>
</dbReference>
<dbReference type="InParanoid" id="A0A1C4ZZL8"/>
<dbReference type="HAMAP" id="MF_00612">
    <property type="entry name" value="UPF0225"/>
    <property type="match status" value="1"/>
</dbReference>
<dbReference type="PANTHER" id="PTHR33747">
    <property type="entry name" value="UPF0225 PROTEIN SCO1677"/>
    <property type="match status" value="1"/>
</dbReference>
<dbReference type="Gene3D" id="3.10.450.50">
    <property type="match status" value="1"/>
</dbReference>
<name>A0A1C4ZZL8_MICEC</name>
<dbReference type="InterPro" id="IPR032710">
    <property type="entry name" value="NTF2-like_dom_sf"/>
</dbReference>
<organism evidence="4 5">
    <name type="scientific">Micromonospora echinospora</name>
    <name type="common">Micromonospora purpurea</name>
    <dbReference type="NCBI Taxonomy" id="1877"/>
    <lineage>
        <taxon>Bacteria</taxon>
        <taxon>Bacillati</taxon>
        <taxon>Actinomycetota</taxon>
        <taxon>Actinomycetes</taxon>
        <taxon>Micromonosporales</taxon>
        <taxon>Micromonosporaceae</taxon>
        <taxon>Micromonospora</taxon>
    </lineage>
</organism>
<dbReference type="Pfam" id="PF02810">
    <property type="entry name" value="SEC-C"/>
    <property type="match status" value="1"/>
</dbReference>
<dbReference type="EMBL" id="LT607413">
    <property type="protein sequence ID" value="SCF38410.1"/>
    <property type="molecule type" value="Genomic_DNA"/>
</dbReference>
<evidence type="ECO:0000259" key="3">
    <source>
        <dbReference type="Pfam" id="PF17775"/>
    </source>
</evidence>
<comment type="similarity">
    <text evidence="1 2">Belongs to the UPF0225 family.</text>
</comment>
<dbReference type="AlphaFoldDB" id="A0A1C4ZZL8"/>
<proteinExistence type="inferred from homology"/>
<dbReference type="PANTHER" id="PTHR33747:SF1">
    <property type="entry name" value="ADENYLATE CYCLASE-ASSOCIATED CAP C-TERMINAL DOMAIN-CONTAINING PROTEIN"/>
    <property type="match status" value="1"/>
</dbReference>
<evidence type="ECO:0000256" key="2">
    <source>
        <dbReference type="HAMAP-Rule" id="MF_00612"/>
    </source>
</evidence>
<evidence type="ECO:0000313" key="5">
    <source>
        <dbReference type="Proteomes" id="UP000198253"/>
    </source>
</evidence>
<feature type="domain" description="YchJ-like middle NTF2-like" evidence="3">
    <location>
        <begin position="40"/>
        <end position="134"/>
    </location>
</feature>
<sequence length="139" mass="15388">MGGRGAERKTTDTSACPCGTGRGYGECCAPLHRAETSAATAEALMRSRFSAFAVGDVGHLLRSWHPRTRPAELNLDPRLRWTRLEVLATDGGGLFDTTGTVEFRAHYRHRGRPGTLHERSRFRREDGAWVYLDGQTDDG</sequence>
<protein>
    <recommendedName>
        <fullName evidence="2">UPF0225 protein GA0070618_6037</fullName>
    </recommendedName>
</protein>